<reference evidence="6 7" key="1">
    <citation type="journal article" date="2013" name="Int. J. Syst. Evol. Microbiol.">
        <title>Sphingomonas kyungheensis sp. nov., a bacterium with ginsenoside-converting activity isolated from soil of a ginseng field.</title>
        <authorList>
            <person name="Son H.M."/>
            <person name="Yang J.E."/>
            <person name="Park Y."/>
            <person name="Han C.K."/>
            <person name="Kim S.G."/>
            <person name="Kook M."/>
            <person name="Yi T.H."/>
        </authorList>
    </citation>
    <scope>NUCLEOTIDE SEQUENCE [LARGE SCALE GENOMIC DNA]</scope>
    <source>
        <strain evidence="6 7">LMG 26582</strain>
    </source>
</reference>
<dbReference type="Gene3D" id="3.20.20.60">
    <property type="entry name" value="Phosphoenolpyruvate-binding domains"/>
    <property type="match status" value="1"/>
</dbReference>
<dbReference type="InterPro" id="IPR040442">
    <property type="entry name" value="Pyrv_kinase-like_dom_sf"/>
</dbReference>
<gene>
    <name evidence="6" type="ORF">V8201_00415</name>
</gene>
<dbReference type="Proteomes" id="UP001367771">
    <property type="component" value="Unassembled WGS sequence"/>
</dbReference>
<dbReference type="RefSeq" id="WP_336544199.1">
    <property type="nucleotide sequence ID" value="NZ_JBBBDM010000001.1"/>
</dbReference>
<dbReference type="GO" id="GO:0016829">
    <property type="term" value="F:lyase activity"/>
    <property type="evidence" value="ECO:0007669"/>
    <property type="project" value="UniProtKB-KW"/>
</dbReference>
<comment type="similarity">
    <text evidence="2">Belongs to the HpcH/HpaI aldolase family.</text>
</comment>
<keyword evidence="3" id="KW-0479">Metal-binding</keyword>
<dbReference type="Pfam" id="PF03328">
    <property type="entry name" value="HpcH_HpaI"/>
    <property type="match status" value="1"/>
</dbReference>
<organism evidence="6 7">
    <name type="scientific">Sphingomonas kyungheensis</name>
    <dbReference type="NCBI Taxonomy" id="1069987"/>
    <lineage>
        <taxon>Bacteria</taxon>
        <taxon>Pseudomonadati</taxon>
        <taxon>Pseudomonadota</taxon>
        <taxon>Alphaproteobacteria</taxon>
        <taxon>Sphingomonadales</taxon>
        <taxon>Sphingomonadaceae</taxon>
        <taxon>Sphingomonas</taxon>
    </lineage>
</organism>
<evidence type="ECO:0000313" key="6">
    <source>
        <dbReference type="EMBL" id="MEI5685532.1"/>
    </source>
</evidence>
<evidence type="ECO:0000256" key="1">
    <source>
        <dbReference type="ARBA" id="ARBA00001946"/>
    </source>
</evidence>
<sequence>MSDVSFRRRSVLFMPASNPRALAKAPSLACDAVILDLEDAVAPTAKATAREAAVAAAAGARACAVRINALDTPWGRDDAAAVGGAMAVVVPKVARADDLIAVRAAVGAGGPPIWAMIETCGAILALGQIVAAAAATRTELLIAGTNDLAKEMRCRPDAARTPLLPALSHLVIAARAGGLTVLDGVCNAIGDEARLAAECAQGAMLGFDGKTLIHPSQIDAANAAFGPSAEQLAWARAVVTAFAAPEAAGQGAIQLDGAMIERLHLAEAERLLASA</sequence>
<dbReference type="PANTHER" id="PTHR32308">
    <property type="entry name" value="LYASE BETA SUBUNIT, PUTATIVE (AFU_ORTHOLOGUE AFUA_4G13030)-RELATED"/>
    <property type="match status" value="1"/>
</dbReference>
<comment type="caution">
    <text evidence="6">The sequence shown here is derived from an EMBL/GenBank/DDBJ whole genome shotgun (WGS) entry which is preliminary data.</text>
</comment>
<evidence type="ECO:0000259" key="5">
    <source>
        <dbReference type="Pfam" id="PF03328"/>
    </source>
</evidence>
<evidence type="ECO:0000256" key="4">
    <source>
        <dbReference type="ARBA" id="ARBA00022842"/>
    </source>
</evidence>
<accession>A0ABU8GXB3</accession>
<proteinExistence type="inferred from homology"/>
<dbReference type="SUPFAM" id="SSF51621">
    <property type="entry name" value="Phosphoenolpyruvate/pyruvate domain"/>
    <property type="match status" value="1"/>
</dbReference>
<dbReference type="PANTHER" id="PTHR32308:SF10">
    <property type="entry name" value="CITRATE LYASE SUBUNIT BETA"/>
    <property type="match status" value="1"/>
</dbReference>
<dbReference type="InterPro" id="IPR011206">
    <property type="entry name" value="Citrate_lyase_beta/mcl1/mcl2"/>
</dbReference>
<keyword evidence="4" id="KW-0460">Magnesium</keyword>
<protein>
    <submittedName>
        <fullName evidence="6">CoA ester lyase</fullName>
    </submittedName>
</protein>
<evidence type="ECO:0000256" key="3">
    <source>
        <dbReference type="ARBA" id="ARBA00022723"/>
    </source>
</evidence>
<keyword evidence="6" id="KW-0456">Lyase</keyword>
<feature type="domain" description="HpcH/HpaI aldolase/citrate lyase" evidence="5">
    <location>
        <begin position="9"/>
        <end position="215"/>
    </location>
</feature>
<dbReference type="InterPro" id="IPR005000">
    <property type="entry name" value="Aldolase/citrate-lyase_domain"/>
</dbReference>
<dbReference type="EMBL" id="JBBBDM010000001">
    <property type="protein sequence ID" value="MEI5685532.1"/>
    <property type="molecule type" value="Genomic_DNA"/>
</dbReference>
<evidence type="ECO:0000256" key="2">
    <source>
        <dbReference type="ARBA" id="ARBA00005568"/>
    </source>
</evidence>
<dbReference type="PIRSF" id="PIRSF015582">
    <property type="entry name" value="Cit_lyase_B"/>
    <property type="match status" value="1"/>
</dbReference>
<dbReference type="InterPro" id="IPR015813">
    <property type="entry name" value="Pyrv/PenolPyrv_kinase-like_dom"/>
</dbReference>
<name>A0ABU8GXB3_9SPHN</name>
<keyword evidence="7" id="KW-1185">Reference proteome</keyword>
<comment type="cofactor">
    <cofactor evidence="1">
        <name>Mg(2+)</name>
        <dbReference type="ChEBI" id="CHEBI:18420"/>
    </cofactor>
</comment>
<evidence type="ECO:0000313" key="7">
    <source>
        <dbReference type="Proteomes" id="UP001367771"/>
    </source>
</evidence>